<comment type="caution">
    <text evidence="2">The sequence shown here is derived from an EMBL/GenBank/DDBJ whole genome shotgun (WGS) entry which is preliminary data.</text>
</comment>
<keyword evidence="3" id="KW-1185">Reference proteome</keyword>
<dbReference type="EMBL" id="CAUYUJ010018992">
    <property type="protein sequence ID" value="CAK0887837.1"/>
    <property type="molecule type" value="Genomic_DNA"/>
</dbReference>
<protein>
    <submittedName>
        <fullName evidence="2">Uncharacterized protein</fullName>
    </submittedName>
</protein>
<feature type="non-terminal residue" evidence="2">
    <location>
        <position position="1"/>
    </location>
</feature>
<organism evidence="2 3">
    <name type="scientific">Prorocentrum cordatum</name>
    <dbReference type="NCBI Taxonomy" id="2364126"/>
    <lineage>
        <taxon>Eukaryota</taxon>
        <taxon>Sar</taxon>
        <taxon>Alveolata</taxon>
        <taxon>Dinophyceae</taxon>
        <taxon>Prorocentrales</taxon>
        <taxon>Prorocentraceae</taxon>
        <taxon>Prorocentrum</taxon>
    </lineage>
</organism>
<proteinExistence type="predicted"/>
<reference evidence="2" key="1">
    <citation type="submission" date="2023-10" db="EMBL/GenBank/DDBJ databases">
        <authorList>
            <person name="Chen Y."/>
            <person name="Shah S."/>
            <person name="Dougan E. K."/>
            <person name="Thang M."/>
            <person name="Chan C."/>
        </authorList>
    </citation>
    <scope>NUCLEOTIDE SEQUENCE [LARGE SCALE GENOMIC DNA]</scope>
</reference>
<evidence type="ECO:0000313" key="2">
    <source>
        <dbReference type="EMBL" id="CAK0887837.1"/>
    </source>
</evidence>
<name>A0ABN9WMK1_9DINO</name>
<accession>A0ABN9WMK1</accession>
<evidence type="ECO:0000256" key="1">
    <source>
        <dbReference type="SAM" id="MobiDB-lite"/>
    </source>
</evidence>
<dbReference type="Proteomes" id="UP001189429">
    <property type="component" value="Unassembled WGS sequence"/>
</dbReference>
<feature type="non-terminal residue" evidence="2">
    <location>
        <position position="152"/>
    </location>
</feature>
<gene>
    <name evidence="2" type="ORF">PCOR1329_LOCUS68784</name>
</gene>
<feature type="region of interest" description="Disordered" evidence="1">
    <location>
        <begin position="133"/>
        <end position="152"/>
    </location>
</feature>
<sequence length="152" mass="17736">AVCRKKLKSKSTKPTIEWANPIDTTGCDDDDPVKAVFEDGTTHTVAGLTVKEYAEMKHKEIKNHIFYEGKKDKTTRIWASPYNRKGQQFLALWQRLDGKRLQMVIQMMMKPHYKYEDGVKLFQSMGMAYASNEKDKQALDDQKAQWMQERDK</sequence>
<evidence type="ECO:0000313" key="3">
    <source>
        <dbReference type="Proteomes" id="UP001189429"/>
    </source>
</evidence>